<evidence type="ECO:0000313" key="13">
    <source>
        <dbReference type="Proteomes" id="UP000046395"/>
    </source>
</evidence>
<dbReference type="Gene3D" id="1.10.260.60">
    <property type="match status" value="1"/>
</dbReference>
<keyword evidence="7 11" id="KW-0156">Chromatin regulator</keyword>
<dbReference type="GO" id="GO:0000077">
    <property type="term" value="P:DNA damage checkpoint signaling"/>
    <property type="evidence" value="ECO:0007669"/>
    <property type="project" value="TreeGrafter"/>
</dbReference>
<dbReference type="PROSITE" id="PS51569">
    <property type="entry name" value="DOT1"/>
    <property type="match status" value="1"/>
</dbReference>
<keyword evidence="5 11" id="KW-0808">Transferase</keyword>
<evidence type="ECO:0000256" key="1">
    <source>
        <dbReference type="ARBA" id="ARBA00004123"/>
    </source>
</evidence>
<dbReference type="PANTHER" id="PTHR21451">
    <property type="entry name" value="HISTONE H3 METHYLTRANSFERASE"/>
    <property type="match status" value="1"/>
</dbReference>
<evidence type="ECO:0000256" key="4">
    <source>
        <dbReference type="ARBA" id="ARBA00022603"/>
    </source>
</evidence>
<dbReference type="SUPFAM" id="SSF53335">
    <property type="entry name" value="S-adenosyl-L-methionine-dependent methyltransferases"/>
    <property type="match status" value="1"/>
</dbReference>
<reference evidence="14" key="1">
    <citation type="submission" date="2019-12" db="UniProtKB">
        <authorList>
            <consortium name="WormBaseParasite"/>
        </authorList>
    </citation>
    <scope>IDENTIFICATION</scope>
</reference>
<comment type="function">
    <text evidence="11">Histone methyltransferase that specifically trimethylates histone H3 to form H3K79me3. This methylation is required for telomere silencing and for the pachytene checkpoint during the meiotic cell cycle by allowing the recruitment of RAD9 to double strand breaks. Nucleosomes are preferred as substrate compared to free histone.</text>
</comment>
<dbReference type="EC" id="2.1.1.360" evidence="2 11"/>
<dbReference type="InterPro" id="IPR029063">
    <property type="entry name" value="SAM-dependent_MTases_sf"/>
</dbReference>
<keyword evidence="6 11" id="KW-0949">S-adenosyl-L-methionine</keyword>
<proteinExistence type="inferred from homology"/>
<evidence type="ECO:0000256" key="6">
    <source>
        <dbReference type="ARBA" id="ARBA00022691"/>
    </source>
</evidence>
<evidence type="ECO:0000256" key="8">
    <source>
        <dbReference type="ARBA" id="ARBA00023242"/>
    </source>
</evidence>
<comment type="similarity">
    <text evidence="11">Belongs to the class I-like SAM-binding methyltransferase superfamily. DOT1 family.</text>
</comment>
<dbReference type="PANTHER" id="PTHR21451:SF0">
    <property type="entry name" value="HISTONE-LYSINE N-METHYLTRANSFERASE, H3 LYSINE-79 SPECIFIC"/>
    <property type="match status" value="1"/>
</dbReference>
<evidence type="ECO:0000256" key="2">
    <source>
        <dbReference type="ARBA" id="ARBA00012190"/>
    </source>
</evidence>
<evidence type="ECO:0000256" key="10">
    <source>
        <dbReference type="ARBA" id="ARBA00047770"/>
    </source>
</evidence>
<organism evidence="13 14">
    <name type="scientific">Trichuris muris</name>
    <name type="common">Mouse whipworm</name>
    <dbReference type="NCBI Taxonomy" id="70415"/>
    <lineage>
        <taxon>Eukaryota</taxon>
        <taxon>Metazoa</taxon>
        <taxon>Ecdysozoa</taxon>
        <taxon>Nematoda</taxon>
        <taxon>Enoplea</taxon>
        <taxon>Dorylaimia</taxon>
        <taxon>Trichinellida</taxon>
        <taxon>Trichuridae</taxon>
        <taxon>Trichuris</taxon>
    </lineage>
</organism>
<keyword evidence="4 11" id="KW-0489">Methyltransferase</keyword>
<dbReference type="GO" id="GO:0140956">
    <property type="term" value="F:histone H3K79 trimethyltransferase activity"/>
    <property type="evidence" value="ECO:0007669"/>
    <property type="project" value="UniProtKB-EC"/>
</dbReference>
<dbReference type="Pfam" id="PF08123">
    <property type="entry name" value="DOT1"/>
    <property type="match status" value="1"/>
</dbReference>
<evidence type="ECO:0000256" key="9">
    <source>
        <dbReference type="ARBA" id="ARBA00029821"/>
    </source>
</evidence>
<dbReference type="CDD" id="cd02440">
    <property type="entry name" value="AdoMet_MTases"/>
    <property type="match status" value="1"/>
</dbReference>
<dbReference type="GO" id="GO:0006281">
    <property type="term" value="P:DNA repair"/>
    <property type="evidence" value="ECO:0007669"/>
    <property type="project" value="TreeGrafter"/>
</dbReference>
<dbReference type="STRING" id="70415.A0A5S6QQN4"/>
<comment type="subcellular location">
    <subcellularLocation>
        <location evidence="1 11">Nucleus</location>
    </subcellularLocation>
</comment>
<dbReference type="GO" id="GO:0035097">
    <property type="term" value="C:histone methyltransferase complex"/>
    <property type="evidence" value="ECO:0007669"/>
    <property type="project" value="UniProtKB-ARBA"/>
</dbReference>
<evidence type="ECO:0000313" key="14">
    <source>
        <dbReference type="WBParaSite" id="TMUE_2000009651.1"/>
    </source>
</evidence>
<dbReference type="GO" id="GO:0032259">
    <property type="term" value="P:methylation"/>
    <property type="evidence" value="ECO:0007669"/>
    <property type="project" value="UniProtKB-KW"/>
</dbReference>
<dbReference type="WBParaSite" id="TMUE_2000009651.1">
    <property type="protein sequence ID" value="TMUE_2000009651.1"/>
    <property type="gene ID" value="WBGene00289873"/>
</dbReference>
<accession>A0A5S6QQN4</accession>
<dbReference type="AlphaFoldDB" id="A0A5S6QQN4"/>
<sequence>MIRDDASQKEEIVEKKSLKLISPVTGRRVLIRFPFVTNKSYNAAKEFQSSIRFIVKLIPTFLGNLQKLNELLESSACYEALLIWSRQFNYDAKVFRRRNQHPRACQALRSTRESLLKHVLQVVYNSSVLNPAKLNIYPPSTSSVYGETSTEMVEEIINRLNITSSDSFLDLGSGVGQVVLHIAAATQCRVAVGIECREWPLFYSKAMDSSFRRWMKWYGIPYQRYELLEGDFMDEKFRHYINEATIIFINNIAFTPALNYQLEEIFLTLDDGVRIVSSREFAAPDLRLNARNVNDFCAIVKVESLRPAPVSWTSKMLPYFVHTIDRRKRAEYLASRSSSSATKKRFKGSKNSQKKAYVCEAFTNGEAT</sequence>
<dbReference type="InterPro" id="IPR030445">
    <property type="entry name" value="H3-K79_meTrfase"/>
</dbReference>
<evidence type="ECO:0000256" key="5">
    <source>
        <dbReference type="ARBA" id="ARBA00022679"/>
    </source>
</evidence>
<dbReference type="InterPro" id="IPR025789">
    <property type="entry name" value="DOT1_dom"/>
</dbReference>
<keyword evidence="13" id="KW-1185">Reference proteome</keyword>
<protein>
    <recommendedName>
        <fullName evidence="3 11">Histone-lysine N-methyltransferase, H3 lysine-79 specific</fullName>
        <ecNumber evidence="2 11">2.1.1.360</ecNumber>
    </recommendedName>
    <alternativeName>
        <fullName evidence="9 11">Histone H3-K79 methyltransferase</fullName>
    </alternativeName>
</protein>
<dbReference type="FunFam" id="3.40.50.150:FF:000033">
    <property type="entry name" value="Histone-lysine N-methyltransferase, H3 lysine-79 specific"/>
    <property type="match status" value="1"/>
</dbReference>
<name>A0A5S6QQN4_TRIMR</name>
<feature type="domain" description="DOT1" evidence="12">
    <location>
        <begin position="27"/>
        <end position="337"/>
    </location>
</feature>
<keyword evidence="8 11" id="KW-0539">Nucleus</keyword>
<evidence type="ECO:0000256" key="3">
    <source>
        <dbReference type="ARBA" id="ARBA00020987"/>
    </source>
</evidence>
<comment type="miscellaneous">
    <text evidence="11">In contrast to other lysine histone methyltransferases, it does not contain a SET domain, suggesting the existence of another mechanism for methylation of lysine residues of histones.</text>
</comment>
<evidence type="ECO:0000256" key="11">
    <source>
        <dbReference type="RuleBase" id="RU271113"/>
    </source>
</evidence>
<comment type="catalytic activity">
    <reaction evidence="10 11">
        <text>L-lysyl(79)-[histone H3] + 3 S-adenosyl-L-methionine = N(6),N(6),N(6)-trimethyl-L-lysyl(79)-[histone H3] + 3 S-adenosyl-L-homocysteine + 3 H(+)</text>
        <dbReference type="Rhea" id="RHEA:60328"/>
        <dbReference type="Rhea" id="RHEA-COMP:15549"/>
        <dbReference type="Rhea" id="RHEA-COMP:15552"/>
        <dbReference type="ChEBI" id="CHEBI:15378"/>
        <dbReference type="ChEBI" id="CHEBI:29969"/>
        <dbReference type="ChEBI" id="CHEBI:57856"/>
        <dbReference type="ChEBI" id="CHEBI:59789"/>
        <dbReference type="ChEBI" id="CHEBI:61961"/>
        <dbReference type="EC" id="2.1.1.360"/>
    </reaction>
</comment>
<dbReference type="Proteomes" id="UP000046395">
    <property type="component" value="Unassembled WGS sequence"/>
</dbReference>
<evidence type="ECO:0000259" key="12">
    <source>
        <dbReference type="PROSITE" id="PS51569"/>
    </source>
</evidence>
<dbReference type="Gene3D" id="3.40.50.150">
    <property type="entry name" value="Vaccinia Virus protein VP39"/>
    <property type="match status" value="1"/>
</dbReference>
<evidence type="ECO:0000256" key="7">
    <source>
        <dbReference type="ARBA" id="ARBA00022853"/>
    </source>
</evidence>